<keyword evidence="1" id="KW-0805">Transcription regulation</keyword>
<keyword evidence="2" id="KW-0238">DNA-binding</keyword>
<evidence type="ECO:0000256" key="3">
    <source>
        <dbReference type="ARBA" id="ARBA00023163"/>
    </source>
</evidence>
<dbReference type="PANTHER" id="PTHR33204:SF29">
    <property type="entry name" value="TRANSCRIPTIONAL REGULATOR"/>
    <property type="match status" value="1"/>
</dbReference>
<dbReference type="Pfam" id="PF01638">
    <property type="entry name" value="HxlR"/>
    <property type="match status" value="1"/>
</dbReference>
<keyword evidence="6" id="KW-1185">Reference proteome</keyword>
<feature type="domain" description="HTH hxlR-type" evidence="4">
    <location>
        <begin position="19"/>
        <end position="117"/>
    </location>
</feature>
<evidence type="ECO:0000259" key="4">
    <source>
        <dbReference type="PROSITE" id="PS51118"/>
    </source>
</evidence>
<organism evidence="5 6">
    <name type="scientific">Pedobacter psychrodurus</name>
    <dbReference type="NCBI Taxonomy" id="2530456"/>
    <lineage>
        <taxon>Bacteria</taxon>
        <taxon>Pseudomonadati</taxon>
        <taxon>Bacteroidota</taxon>
        <taxon>Sphingobacteriia</taxon>
        <taxon>Sphingobacteriales</taxon>
        <taxon>Sphingobacteriaceae</taxon>
        <taxon>Pedobacter</taxon>
    </lineage>
</organism>
<name>A0A4V2MQB6_9SPHI</name>
<dbReference type="PANTHER" id="PTHR33204">
    <property type="entry name" value="TRANSCRIPTIONAL REGULATOR, MARR FAMILY"/>
    <property type="match status" value="1"/>
</dbReference>
<dbReference type="OrthoDB" id="7678715at2"/>
<accession>A0A4V2MQB6</accession>
<comment type="caution">
    <text evidence="5">The sequence shown here is derived from an EMBL/GenBank/DDBJ whole genome shotgun (WGS) entry which is preliminary data.</text>
</comment>
<dbReference type="InterPro" id="IPR036390">
    <property type="entry name" value="WH_DNA-bd_sf"/>
</dbReference>
<keyword evidence="3" id="KW-0804">Transcription</keyword>
<dbReference type="AlphaFoldDB" id="A0A4V2MQB6"/>
<dbReference type="PROSITE" id="PS51118">
    <property type="entry name" value="HTH_HXLR"/>
    <property type="match status" value="1"/>
</dbReference>
<dbReference type="SUPFAM" id="SSF46785">
    <property type="entry name" value="Winged helix' DNA-binding domain"/>
    <property type="match status" value="1"/>
</dbReference>
<gene>
    <name evidence="5" type="ORF">EZ456_17665</name>
</gene>
<evidence type="ECO:0000313" key="5">
    <source>
        <dbReference type="EMBL" id="TCD23431.1"/>
    </source>
</evidence>
<proteinExistence type="predicted"/>
<dbReference type="InterPro" id="IPR002577">
    <property type="entry name" value="HTH_HxlR"/>
</dbReference>
<dbReference type="Gene3D" id="1.10.10.10">
    <property type="entry name" value="Winged helix-like DNA-binding domain superfamily/Winged helix DNA-binding domain"/>
    <property type="match status" value="1"/>
</dbReference>
<evidence type="ECO:0000313" key="6">
    <source>
        <dbReference type="Proteomes" id="UP000293925"/>
    </source>
</evidence>
<sequence>MRKETSTNALNEKMMIDSCGMSSSLAVIGGRWKPAILCRLSYGTMRYGELKKDIIGISERMLVAQLRELEKDQIITRVVFPEVPPRVEYRLTELGRTMKPMLDAMSNWGNMYRKHINQTQDLSGDSATLHVLDETKIGI</sequence>
<evidence type="ECO:0000256" key="1">
    <source>
        <dbReference type="ARBA" id="ARBA00023015"/>
    </source>
</evidence>
<dbReference type="EMBL" id="SJSO01000016">
    <property type="protein sequence ID" value="TCD23431.1"/>
    <property type="molecule type" value="Genomic_DNA"/>
</dbReference>
<protein>
    <submittedName>
        <fullName evidence="5">HxlR family transcriptional regulator</fullName>
    </submittedName>
</protein>
<dbReference type="Proteomes" id="UP000293925">
    <property type="component" value="Unassembled WGS sequence"/>
</dbReference>
<dbReference type="InterPro" id="IPR036388">
    <property type="entry name" value="WH-like_DNA-bd_sf"/>
</dbReference>
<dbReference type="RefSeq" id="WP_131532426.1">
    <property type="nucleotide sequence ID" value="NZ_SJSO01000016.1"/>
</dbReference>
<dbReference type="GO" id="GO:0003677">
    <property type="term" value="F:DNA binding"/>
    <property type="evidence" value="ECO:0007669"/>
    <property type="project" value="UniProtKB-KW"/>
</dbReference>
<reference evidence="5 6" key="1">
    <citation type="submission" date="2019-02" db="EMBL/GenBank/DDBJ databases">
        <title>Pedobacter sp. RP-3-21 sp. nov., isolated from Arctic soil.</title>
        <authorList>
            <person name="Dahal R.H."/>
        </authorList>
    </citation>
    <scope>NUCLEOTIDE SEQUENCE [LARGE SCALE GENOMIC DNA]</scope>
    <source>
        <strain evidence="5 6">RP-3-21</strain>
    </source>
</reference>
<evidence type="ECO:0000256" key="2">
    <source>
        <dbReference type="ARBA" id="ARBA00023125"/>
    </source>
</evidence>